<evidence type="ECO:0000313" key="3">
    <source>
        <dbReference type="EMBL" id="CAB5229505.1"/>
    </source>
</evidence>
<gene>
    <name evidence="2" type="ORF">UFOVP1466_7</name>
    <name evidence="3" type="ORF">UFOVP1554_41</name>
</gene>
<dbReference type="EMBL" id="LR797415">
    <property type="protein sequence ID" value="CAB4213876.1"/>
    <property type="molecule type" value="Genomic_DNA"/>
</dbReference>
<keyword evidence="1" id="KW-0472">Membrane</keyword>
<dbReference type="EMBL" id="LR798403">
    <property type="protein sequence ID" value="CAB5229505.1"/>
    <property type="molecule type" value="Genomic_DNA"/>
</dbReference>
<sequence length="51" mass="5870">MNEYQKTFDLCLKIFVYGCVALWFLGFLKFLPDDLSDKIVNLLLGRIGLGK</sequence>
<organism evidence="2">
    <name type="scientific">uncultured Caudovirales phage</name>
    <dbReference type="NCBI Taxonomy" id="2100421"/>
    <lineage>
        <taxon>Viruses</taxon>
        <taxon>Duplodnaviria</taxon>
        <taxon>Heunggongvirae</taxon>
        <taxon>Uroviricota</taxon>
        <taxon>Caudoviricetes</taxon>
        <taxon>Peduoviridae</taxon>
        <taxon>Maltschvirus</taxon>
        <taxon>Maltschvirus maltsch</taxon>
    </lineage>
</organism>
<proteinExistence type="predicted"/>
<protein>
    <submittedName>
        <fullName evidence="2">Uncharacterized protein</fullName>
    </submittedName>
</protein>
<evidence type="ECO:0000313" key="2">
    <source>
        <dbReference type="EMBL" id="CAB4213876.1"/>
    </source>
</evidence>
<keyword evidence="1" id="KW-1133">Transmembrane helix</keyword>
<accession>A0A6J5SH50</accession>
<feature type="transmembrane region" description="Helical" evidence="1">
    <location>
        <begin position="12"/>
        <end position="31"/>
    </location>
</feature>
<name>A0A6J5SH50_9CAUD</name>
<evidence type="ECO:0000256" key="1">
    <source>
        <dbReference type="SAM" id="Phobius"/>
    </source>
</evidence>
<reference evidence="2" key="1">
    <citation type="submission" date="2020-05" db="EMBL/GenBank/DDBJ databases">
        <authorList>
            <person name="Chiriac C."/>
            <person name="Salcher M."/>
            <person name="Ghai R."/>
            <person name="Kavagutti S V."/>
        </authorList>
    </citation>
    <scope>NUCLEOTIDE SEQUENCE</scope>
</reference>
<keyword evidence="1" id="KW-0812">Transmembrane</keyword>